<proteinExistence type="inferred from homology"/>
<dbReference type="RefSeq" id="XP_013084553.2">
    <property type="nucleotide sequence ID" value="XM_013229099.2"/>
</dbReference>
<comment type="similarity">
    <text evidence="1">Belongs to the SHQ1 family.</text>
</comment>
<dbReference type="GO" id="GO:0005654">
    <property type="term" value="C:nucleoplasm"/>
    <property type="evidence" value="ECO:0007669"/>
    <property type="project" value="TreeGrafter"/>
</dbReference>
<accession>A0A2C9JIJ9</accession>
<dbReference type="VEuPathDB" id="VectorBase:BGLB003069"/>
<feature type="compositionally biased region" description="Low complexity" evidence="4">
    <location>
        <begin position="472"/>
        <end position="481"/>
    </location>
</feature>
<evidence type="ECO:0000313" key="7">
    <source>
        <dbReference type="Proteomes" id="UP000076420"/>
    </source>
</evidence>
<dbReference type="OrthoDB" id="73639at2759"/>
<dbReference type="PROSITE" id="PS51203">
    <property type="entry name" value="CS"/>
    <property type="match status" value="1"/>
</dbReference>
<keyword evidence="3" id="KW-0175">Coiled coil</keyword>
<dbReference type="InterPro" id="IPR007009">
    <property type="entry name" value="Shq1_C"/>
</dbReference>
<sequence length="481" mass="55195">MLTPKFSLTQDSEFIYIHIHAPYIKLSEAECFVDDDEFRFYANPYYLRLHFPGKIQEDEKSTSKYDVDTGQLTVRVTKQTKSEHFEGLNLLTKLLTPKTNLVLHASPEIEVLTSDVAAAEVPETEEDEENWYIEQNLQEDDHVNLSLTGPKYGFANRKSNCLNRVASEITDLIDLQNPDEISQKNRRELREQQEDSLFDCEHYLADLFDDDIIQELIAADYKDLTGVVGEHIVLSDKENEKLINLPRRDYVIEKNNLEATYLGLVDLMLAYAYTFRFTHGDFGIESDWTICKLSSTLSWLDTFQSIDEVVVSFARRCLVFPLYRNWKLFEKVLSDVKSIFNVGKLQILKCLLAIHSVLLESEVKHPLNDLYITDYCVWIQIADAQKIKTMSEALSNIAVSKSDLNFKLEEMEADAIKLMAENDDTETEDEKVCSLMKAFDKVVTLKIDETSDSDDSSDEEEEEENDAKSSDSSDISSQCDS</sequence>
<dbReference type="Gene3D" id="2.60.40.790">
    <property type="match status" value="1"/>
</dbReference>
<feature type="compositionally biased region" description="Acidic residues" evidence="4">
    <location>
        <begin position="450"/>
        <end position="465"/>
    </location>
</feature>
<feature type="coiled-coil region" evidence="3">
    <location>
        <begin position="401"/>
        <end position="428"/>
    </location>
</feature>
<dbReference type="PANTHER" id="PTHR12967">
    <property type="entry name" value="PROTEIN SHQ1 HOMOLOG"/>
    <property type="match status" value="1"/>
</dbReference>
<feature type="domain" description="CS" evidence="5">
    <location>
        <begin position="1"/>
        <end position="89"/>
    </location>
</feature>
<dbReference type="EnsemblMetazoa" id="BGLB003069-RB">
    <property type="protein sequence ID" value="BGLB003069-PB"/>
    <property type="gene ID" value="BGLB003069"/>
</dbReference>
<feature type="region of interest" description="Disordered" evidence="4">
    <location>
        <begin position="448"/>
        <end position="481"/>
    </location>
</feature>
<evidence type="ECO:0000259" key="5">
    <source>
        <dbReference type="PROSITE" id="PS51203"/>
    </source>
</evidence>
<organism evidence="6 7">
    <name type="scientific">Biomphalaria glabrata</name>
    <name type="common">Bloodfluke planorb</name>
    <name type="synonym">Freshwater snail</name>
    <dbReference type="NCBI Taxonomy" id="6526"/>
    <lineage>
        <taxon>Eukaryota</taxon>
        <taxon>Metazoa</taxon>
        <taxon>Spiralia</taxon>
        <taxon>Lophotrochozoa</taxon>
        <taxon>Mollusca</taxon>
        <taxon>Gastropoda</taxon>
        <taxon>Heterobranchia</taxon>
        <taxon>Euthyneura</taxon>
        <taxon>Panpulmonata</taxon>
        <taxon>Hygrophila</taxon>
        <taxon>Lymnaeoidea</taxon>
        <taxon>Planorbidae</taxon>
        <taxon>Biomphalaria</taxon>
    </lineage>
</organism>
<evidence type="ECO:0000313" key="6">
    <source>
        <dbReference type="EnsemblMetazoa" id="BGLB003069-PB"/>
    </source>
</evidence>
<dbReference type="SUPFAM" id="SSF49764">
    <property type="entry name" value="HSP20-like chaperones"/>
    <property type="match status" value="1"/>
</dbReference>
<dbReference type="VEuPathDB" id="VectorBase:BGLAX_032778"/>
<evidence type="ECO:0000256" key="4">
    <source>
        <dbReference type="SAM" id="MobiDB-lite"/>
    </source>
</evidence>
<dbReference type="GO" id="GO:0000493">
    <property type="term" value="P:box H/ACA snoRNP assembly"/>
    <property type="evidence" value="ECO:0007669"/>
    <property type="project" value="InterPro"/>
</dbReference>
<dbReference type="Proteomes" id="UP000076420">
    <property type="component" value="Unassembled WGS sequence"/>
</dbReference>
<dbReference type="GO" id="GO:0051082">
    <property type="term" value="F:unfolded protein binding"/>
    <property type="evidence" value="ECO:0007669"/>
    <property type="project" value="TreeGrafter"/>
</dbReference>
<dbReference type="InterPro" id="IPR048696">
    <property type="entry name" value="SHQ1-like_CS"/>
</dbReference>
<dbReference type="PANTHER" id="PTHR12967:SF0">
    <property type="entry name" value="PROTEIN SHQ1 HOMOLOG"/>
    <property type="match status" value="1"/>
</dbReference>
<dbReference type="STRING" id="6526.A0A2C9JIJ9"/>
<gene>
    <name evidence="6" type="primary">106069439</name>
</gene>
<reference evidence="6" key="1">
    <citation type="submission" date="2020-05" db="UniProtKB">
        <authorList>
            <consortium name="EnsemblMetazoa"/>
        </authorList>
    </citation>
    <scope>IDENTIFICATION</scope>
    <source>
        <strain evidence="6">BB02</strain>
    </source>
</reference>
<dbReference type="KEGG" id="bgt:106069439"/>
<dbReference type="GO" id="GO:0005737">
    <property type="term" value="C:cytoplasm"/>
    <property type="evidence" value="ECO:0007669"/>
    <property type="project" value="TreeGrafter"/>
</dbReference>
<dbReference type="CDD" id="cd06463">
    <property type="entry name" value="p23_like"/>
    <property type="match status" value="1"/>
</dbReference>
<dbReference type="InterPro" id="IPR039742">
    <property type="entry name" value="Shq1"/>
</dbReference>
<protein>
    <recommendedName>
        <fullName evidence="2">Protein SHQ1 homolog</fullName>
    </recommendedName>
</protein>
<evidence type="ECO:0000256" key="3">
    <source>
        <dbReference type="SAM" id="Coils"/>
    </source>
</evidence>
<dbReference type="Pfam" id="PF21413">
    <property type="entry name" value="SHQ1-like_CS"/>
    <property type="match status" value="1"/>
</dbReference>
<evidence type="ECO:0000256" key="2">
    <source>
        <dbReference type="ARBA" id="ARBA00013750"/>
    </source>
</evidence>
<dbReference type="InterPro" id="IPR007052">
    <property type="entry name" value="CS_dom"/>
</dbReference>
<name>A0A2C9JIJ9_BIOGL</name>
<dbReference type="InterPro" id="IPR008978">
    <property type="entry name" value="HSP20-like_chaperone"/>
</dbReference>
<dbReference type="Pfam" id="PF04925">
    <property type="entry name" value="SHQ1"/>
    <property type="match status" value="1"/>
</dbReference>
<dbReference type="AlphaFoldDB" id="A0A2C9JIJ9"/>
<evidence type="ECO:0000256" key="1">
    <source>
        <dbReference type="ARBA" id="ARBA00005607"/>
    </source>
</evidence>